<dbReference type="AlphaFoldDB" id="A0A1M6Q6E4"/>
<evidence type="ECO:0000313" key="1">
    <source>
        <dbReference type="EMBL" id="SHK15844.1"/>
    </source>
</evidence>
<keyword evidence="2" id="KW-1185">Reference proteome</keyword>
<dbReference type="PANTHER" id="PTHR39450:SF1">
    <property type="entry name" value="DUF1667 DOMAIN-CONTAINING PROTEIN"/>
    <property type="match status" value="1"/>
</dbReference>
<dbReference type="PANTHER" id="PTHR39450">
    <property type="entry name" value="MOLYBDOPTERIN OXIDOREDUCTASE, 4FE-4S CLUSTER-BINDING SUBUNIT"/>
    <property type="match status" value="1"/>
</dbReference>
<dbReference type="InterPro" id="IPR036593">
    <property type="entry name" value="CPE0013-like_sf"/>
</dbReference>
<dbReference type="RefSeq" id="WP_072966974.1">
    <property type="nucleotide sequence ID" value="NZ_FRAJ01000010.1"/>
</dbReference>
<evidence type="ECO:0000313" key="2">
    <source>
        <dbReference type="Proteomes" id="UP000184082"/>
    </source>
</evidence>
<dbReference type="Gene3D" id="3.10.530.10">
    <property type="entry name" value="CPE0013-like"/>
    <property type="match status" value="1"/>
</dbReference>
<name>A0A1M6Q6E4_9FIRM</name>
<dbReference type="EMBL" id="FRAJ01000010">
    <property type="protein sequence ID" value="SHK15844.1"/>
    <property type="molecule type" value="Genomic_DNA"/>
</dbReference>
<proteinExistence type="predicted"/>
<dbReference type="SUPFAM" id="SSF160148">
    <property type="entry name" value="CPE0013-like"/>
    <property type="match status" value="1"/>
</dbReference>
<dbReference type="STRING" id="1121266.SAMN02745883_01411"/>
<dbReference type="InterPro" id="IPR012460">
    <property type="entry name" value="DUF1667"/>
</dbReference>
<protein>
    <submittedName>
        <fullName evidence="1">CxxC motif-containing protein</fullName>
    </submittedName>
</protein>
<organism evidence="1 2">
    <name type="scientific">Caminicella sporogenes DSM 14501</name>
    <dbReference type="NCBI Taxonomy" id="1121266"/>
    <lineage>
        <taxon>Bacteria</taxon>
        <taxon>Bacillati</taxon>
        <taxon>Bacillota</taxon>
        <taxon>Clostridia</taxon>
        <taxon>Peptostreptococcales</taxon>
        <taxon>Caminicellaceae</taxon>
        <taxon>Caminicella</taxon>
    </lineage>
</organism>
<dbReference type="Pfam" id="PF07892">
    <property type="entry name" value="DUF1667"/>
    <property type="match status" value="1"/>
</dbReference>
<reference evidence="1 2" key="1">
    <citation type="submission" date="2016-11" db="EMBL/GenBank/DDBJ databases">
        <authorList>
            <person name="Jaros S."/>
            <person name="Januszkiewicz K."/>
            <person name="Wedrychowicz H."/>
        </authorList>
    </citation>
    <scope>NUCLEOTIDE SEQUENCE [LARGE SCALE GENOMIC DNA]</scope>
    <source>
        <strain evidence="1 2">DSM 14501</strain>
    </source>
</reference>
<gene>
    <name evidence="1" type="ORF">SAMN02745883_01411</name>
</gene>
<accession>A0A1M6Q6E4</accession>
<sequence length="122" mass="13596">MDKKEMVCIVCPLGCRLTVTKNDDEYTVTGNKCNRGKEYAIKEMTNPTRVLTTTVRIKDGLLNRIPVKTNKPVPKDKIFECMQIINSIEVQAPIKMGEIIIKDILGTGADIVASRSMIKQIG</sequence>
<dbReference type="Proteomes" id="UP000184082">
    <property type="component" value="Unassembled WGS sequence"/>
</dbReference>